<reference evidence="2" key="1">
    <citation type="submission" date="2020-11" db="EMBL/GenBank/DDBJ databases">
        <authorList>
            <consortium name="DOE Joint Genome Institute"/>
            <person name="Ahrendt S."/>
            <person name="Riley R."/>
            <person name="Andreopoulos W."/>
            <person name="Labutti K."/>
            <person name="Pangilinan J."/>
            <person name="Ruiz-Duenas F.J."/>
            <person name="Barrasa J.M."/>
            <person name="Sanchez-Garcia M."/>
            <person name="Camarero S."/>
            <person name="Miyauchi S."/>
            <person name="Serrano A."/>
            <person name="Linde D."/>
            <person name="Babiker R."/>
            <person name="Drula E."/>
            <person name="Ayuso-Fernandez I."/>
            <person name="Pacheco R."/>
            <person name="Padilla G."/>
            <person name="Ferreira P."/>
            <person name="Barriuso J."/>
            <person name="Kellner H."/>
            <person name="Castanera R."/>
            <person name="Alfaro M."/>
            <person name="Ramirez L."/>
            <person name="Pisabarro A.G."/>
            <person name="Kuo A."/>
            <person name="Tritt A."/>
            <person name="Lipzen A."/>
            <person name="He G."/>
            <person name="Yan M."/>
            <person name="Ng V."/>
            <person name="Cullen D."/>
            <person name="Martin F."/>
            <person name="Rosso M.-N."/>
            <person name="Henrissat B."/>
            <person name="Hibbett D."/>
            <person name="Martinez A.T."/>
            <person name="Grigoriev I.V."/>
        </authorList>
    </citation>
    <scope>NUCLEOTIDE SEQUENCE</scope>
    <source>
        <strain evidence="2">MF-IS2</strain>
    </source>
</reference>
<proteinExistence type="predicted"/>
<dbReference type="OrthoDB" id="3356019at2759"/>
<protein>
    <submittedName>
        <fullName evidence="2">Uncharacterized protein</fullName>
    </submittedName>
</protein>
<evidence type="ECO:0000313" key="2">
    <source>
        <dbReference type="EMBL" id="KAF9452037.1"/>
    </source>
</evidence>
<keyword evidence="1" id="KW-0472">Membrane</keyword>
<organism evidence="2 3">
    <name type="scientific">Macrolepiota fuliginosa MF-IS2</name>
    <dbReference type="NCBI Taxonomy" id="1400762"/>
    <lineage>
        <taxon>Eukaryota</taxon>
        <taxon>Fungi</taxon>
        <taxon>Dikarya</taxon>
        <taxon>Basidiomycota</taxon>
        <taxon>Agaricomycotina</taxon>
        <taxon>Agaricomycetes</taxon>
        <taxon>Agaricomycetidae</taxon>
        <taxon>Agaricales</taxon>
        <taxon>Agaricineae</taxon>
        <taxon>Agaricaceae</taxon>
        <taxon>Macrolepiota</taxon>
    </lineage>
</organism>
<dbReference type="EMBL" id="MU151076">
    <property type="protein sequence ID" value="KAF9452037.1"/>
    <property type="molecule type" value="Genomic_DNA"/>
</dbReference>
<feature type="transmembrane region" description="Helical" evidence="1">
    <location>
        <begin position="56"/>
        <end position="75"/>
    </location>
</feature>
<comment type="caution">
    <text evidence="2">The sequence shown here is derived from an EMBL/GenBank/DDBJ whole genome shotgun (WGS) entry which is preliminary data.</text>
</comment>
<feature type="transmembrane region" description="Helical" evidence="1">
    <location>
        <begin position="21"/>
        <end position="44"/>
    </location>
</feature>
<gene>
    <name evidence="2" type="ORF">P691DRAFT_795671</name>
</gene>
<evidence type="ECO:0000256" key="1">
    <source>
        <dbReference type="SAM" id="Phobius"/>
    </source>
</evidence>
<accession>A0A9P5XKE4</accession>
<keyword evidence="1" id="KW-0812">Transmembrane</keyword>
<dbReference type="Proteomes" id="UP000807342">
    <property type="component" value="Unassembled WGS sequence"/>
</dbReference>
<keyword evidence="1" id="KW-1133">Transmembrane helix</keyword>
<keyword evidence="3" id="KW-1185">Reference proteome</keyword>
<name>A0A9P5XKE4_9AGAR</name>
<sequence length="131" mass="14527">MSTRTRYREDVEKAYEIQSKAGIEGALRGTAVGTGLAVLAHYTWPLFRRQPLALKAFLISGFAISGLVFSAENALMVHEAARRREENIIRREARLDLARQGLVGTETEIAKWKAARLGENSSPANNTDHDC</sequence>
<evidence type="ECO:0000313" key="3">
    <source>
        <dbReference type="Proteomes" id="UP000807342"/>
    </source>
</evidence>
<dbReference type="AlphaFoldDB" id="A0A9P5XKE4"/>